<dbReference type="EMBL" id="JAEFBJ010000102">
    <property type="protein sequence ID" value="KAG7530284.1"/>
    <property type="molecule type" value="Genomic_DNA"/>
</dbReference>
<name>A0A8T1XHM9_ARASU</name>
<proteinExistence type="predicted"/>
<dbReference type="Proteomes" id="UP000694251">
    <property type="component" value="Unassembled WGS sequence"/>
</dbReference>
<evidence type="ECO:0000313" key="1">
    <source>
        <dbReference type="EMBL" id="KAG7530284.1"/>
    </source>
</evidence>
<dbReference type="AlphaFoldDB" id="A0A8T1XHM9"/>
<keyword evidence="2" id="KW-1185">Reference proteome</keyword>
<gene>
    <name evidence="1" type="ORF">ISN44_Un102g000080</name>
</gene>
<reference evidence="1 2" key="1">
    <citation type="submission" date="2020-12" db="EMBL/GenBank/DDBJ databases">
        <title>Concerted genomic and epigenomic changes stabilize Arabidopsis allopolyploids.</title>
        <authorList>
            <person name="Chen Z."/>
        </authorList>
    </citation>
    <scope>NUCLEOTIDE SEQUENCE [LARGE SCALE GENOMIC DNA]</scope>
    <source>
        <strain evidence="1">As9502</strain>
        <tissue evidence="1">Leaf</tissue>
    </source>
</reference>
<organism evidence="1 2">
    <name type="scientific">Arabidopsis suecica</name>
    <name type="common">Swedish thale-cress</name>
    <name type="synonym">Cardaminopsis suecica</name>
    <dbReference type="NCBI Taxonomy" id="45249"/>
    <lineage>
        <taxon>Eukaryota</taxon>
        <taxon>Viridiplantae</taxon>
        <taxon>Streptophyta</taxon>
        <taxon>Embryophyta</taxon>
        <taxon>Tracheophyta</taxon>
        <taxon>Spermatophyta</taxon>
        <taxon>Magnoliopsida</taxon>
        <taxon>eudicotyledons</taxon>
        <taxon>Gunneridae</taxon>
        <taxon>Pentapetalae</taxon>
        <taxon>rosids</taxon>
        <taxon>malvids</taxon>
        <taxon>Brassicales</taxon>
        <taxon>Brassicaceae</taxon>
        <taxon>Camelineae</taxon>
        <taxon>Arabidopsis</taxon>
    </lineage>
</organism>
<sequence>MNSFFLYPWILVVSFYRKIKNNSPRDIKVERILLFGDGVLSLKTG</sequence>
<accession>A0A8T1XHM9</accession>
<protein>
    <submittedName>
        <fullName evidence="1">Uncharacterized protein</fullName>
    </submittedName>
</protein>
<comment type="caution">
    <text evidence="1">The sequence shown here is derived from an EMBL/GenBank/DDBJ whole genome shotgun (WGS) entry which is preliminary data.</text>
</comment>
<evidence type="ECO:0000313" key="2">
    <source>
        <dbReference type="Proteomes" id="UP000694251"/>
    </source>
</evidence>